<dbReference type="EMBL" id="JAPFFF010000001">
    <property type="protein sequence ID" value="KAK8899659.1"/>
    <property type="molecule type" value="Genomic_DNA"/>
</dbReference>
<protein>
    <submittedName>
        <fullName evidence="2">Uncharacterized protein</fullName>
    </submittedName>
</protein>
<evidence type="ECO:0000313" key="3">
    <source>
        <dbReference type="Proteomes" id="UP001470230"/>
    </source>
</evidence>
<gene>
    <name evidence="2" type="ORF">M9Y10_001981</name>
</gene>
<evidence type="ECO:0000256" key="1">
    <source>
        <dbReference type="SAM" id="Coils"/>
    </source>
</evidence>
<dbReference type="Proteomes" id="UP001470230">
    <property type="component" value="Unassembled WGS sequence"/>
</dbReference>
<keyword evidence="1" id="KW-0175">Coiled coil</keyword>
<evidence type="ECO:0000313" key="2">
    <source>
        <dbReference type="EMBL" id="KAK8899659.1"/>
    </source>
</evidence>
<proteinExistence type="predicted"/>
<keyword evidence="3" id="KW-1185">Reference proteome</keyword>
<comment type="caution">
    <text evidence="2">The sequence shown here is derived from an EMBL/GenBank/DDBJ whole genome shotgun (WGS) entry which is preliminary data.</text>
</comment>
<organism evidence="2 3">
    <name type="scientific">Tritrichomonas musculus</name>
    <dbReference type="NCBI Taxonomy" id="1915356"/>
    <lineage>
        <taxon>Eukaryota</taxon>
        <taxon>Metamonada</taxon>
        <taxon>Parabasalia</taxon>
        <taxon>Tritrichomonadida</taxon>
        <taxon>Tritrichomonadidae</taxon>
        <taxon>Tritrichomonas</taxon>
    </lineage>
</organism>
<accession>A0ABR2L8M3</accession>
<sequence length="246" mass="28498">MATQINVPKLKMEIQRQKDQCLYGPIYVWSDSSLSASVSASCSRYCGICQNPNLFKTYSFSASTSPAKIANDMASCLPRVLIVALANLDDQNVENWIRKEFPSYLKKIPFSDIRFINTRGLLKADRDYLESFCVFQNPTVLVFKMGHLIDSFVPPLGITPISDNPSVAEQLSQRNKMLMEDMSKRPPPPSEDDMLLKHDKEKLEWEEKERLKKIEEARKEREAKAKERLRVKARIEEQRRMRQQNH</sequence>
<feature type="coiled-coil region" evidence="1">
    <location>
        <begin position="200"/>
        <end position="234"/>
    </location>
</feature>
<name>A0ABR2L8M3_9EUKA</name>
<reference evidence="2 3" key="1">
    <citation type="submission" date="2024-04" db="EMBL/GenBank/DDBJ databases">
        <title>Tritrichomonas musculus Genome.</title>
        <authorList>
            <person name="Alves-Ferreira E."/>
            <person name="Grigg M."/>
            <person name="Lorenzi H."/>
            <person name="Galac M."/>
        </authorList>
    </citation>
    <scope>NUCLEOTIDE SEQUENCE [LARGE SCALE GENOMIC DNA]</scope>
    <source>
        <strain evidence="2 3">EAF2021</strain>
    </source>
</reference>